<dbReference type="PANTHER" id="PTHR44942">
    <property type="entry name" value="METHYLTRANSF_11 DOMAIN-CONTAINING PROTEIN"/>
    <property type="match status" value="1"/>
</dbReference>
<comment type="caution">
    <text evidence="5">The sequence shown here is derived from an EMBL/GenBank/DDBJ whole genome shotgun (WGS) entry which is preliminary data.</text>
</comment>
<dbReference type="InterPro" id="IPR013216">
    <property type="entry name" value="Methyltransf_11"/>
</dbReference>
<sequence>MRGKVEIVRDGRLLAGAAYLFCRENGVRIPGLDKPAADVRLRLAAEGAADEKGRLIDPAFGYACYEYYRQTHAPDYFDKLLLREAEGRRRILDLCCGAGATVKALLGRGPDLIYAVDSDERQIGLLAAIVQASEAARGKVSVHTADAHRLPIGRHAVDYVVCRTALHYLDPQRALAEAYRVLSPGGKLFLLVHGTGYRWHYLVIRNGIFRRKTAAYLLRKLLGRPRGGQPGTGLSAVQARYLTWRELEKSLLAAGFDKISFHTSPRWMVAGRFPVYFAAVAEK</sequence>
<dbReference type="RefSeq" id="WP_190865973.1">
    <property type="nucleotide sequence ID" value="NZ_JACXIY010000037.1"/>
</dbReference>
<proteinExistence type="inferred from homology"/>
<dbReference type="SUPFAM" id="SSF53335">
    <property type="entry name" value="S-adenosyl-L-methionine-dependent methyltransferases"/>
    <property type="match status" value="1"/>
</dbReference>
<reference evidence="5" key="1">
    <citation type="submission" date="2020-09" db="EMBL/GenBank/DDBJ databases">
        <title>A novel bacterium of genus Paenibacillus, isolated from South China Sea.</title>
        <authorList>
            <person name="Huang H."/>
            <person name="Mo K."/>
            <person name="Hu Y."/>
        </authorList>
    </citation>
    <scope>NUCLEOTIDE SEQUENCE</scope>
    <source>
        <strain evidence="5">IB182493</strain>
    </source>
</reference>
<dbReference type="Pfam" id="PF08241">
    <property type="entry name" value="Methyltransf_11"/>
    <property type="match status" value="1"/>
</dbReference>
<gene>
    <name evidence="5" type="ORF">IDH41_24900</name>
</gene>
<dbReference type="PANTHER" id="PTHR44942:SF4">
    <property type="entry name" value="METHYLTRANSFERASE TYPE 11 DOMAIN-CONTAINING PROTEIN"/>
    <property type="match status" value="1"/>
</dbReference>
<dbReference type="Proteomes" id="UP000632125">
    <property type="component" value="Unassembled WGS sequence"/>
</dbReference>
<evidence type="ECO:0000256" key="2">
    <source>
        <dbReference type="ARBA" id="ARBA00022603"/>
    </source>
</evidence>
<accession>A0A927CT92</accession>
<evidence type="ECO:0000256" key="1">
    <source>
        <dbReference type="ARBA" id="ARBA00008361"/>
    </source>
</evidence>
<organism evidence="5 6">
    <name type="scientific">Paenibacillus arenilitoris</name>
    <dbReference type="NCBI Taxonomy" id="2772299"/>
    <lineage>
        <taxon>Bacteria</taxon>
        <taxon>Bacillati</taxon>
        <taxon>Bacillota</taxon>
        <taxon>Bacilli</taxon>
        <taxon>Bacillales</taxon>
        <taxon>Paenibacillaceae</taxon>
        <taxon>Paenibacillus</taxon>
    </lineage>
</organism>
<dbReference type="GO" id="GO:0008757">
    <property type="term" value="F:S-adenosylmethionine-dependent methyltransferase activity"/>
    <property type="evidence" value="ECO:0007669"/>
    <property type="project" value="InterPro"/>
</dbReference>
<dbReference type="InterPro" id="IPR051052">
    <property type="entry name" value="Diverse_substrate_MTase"/>
</dbReference>
<dbReference type="Gene3D" id="3.40.50.150">
    <property type="entry name" value="Vaccinia Virus protein VP39"/>
    <property type="match status" value="1"/>
</dbReference>
<evidence type="ECO:0000313" key="5">
    <source>
        <dbReference type="EMBL" id="MBD2871821.1"/>
    </source>
</evidence>
<keyword evidence="3" id="KW-0808">Transferase</keyword>
<protein>
    <submittedName>
        <fullName evidence="5">Class I SAM-dependent methyltransferase</fullName>
    </submittedName>
</protein>
<dbReference type="CDD" id="cd02440">
    <property type="entry name" value="AdoMet_MTases"/>
    <property type="match status" value="1"/>
</dbReference>
<comment type="similarity">
    <text evidence="1">Belongs to the methyltransferase superfamily.</text>
</comment>
<dbReference type="InterPro" id="IPR029063">
    <property type="entry name" value="SAM-dependent_MTases_sf"/>
</dbReference>
<dbReference type="AlphaFoldDB" id="A0A927CT92"/>
<keyword evidence="2 5" id="KW-0489">Methyltransferase</keyword>
<evidence type="ECO:0000256" key="3">
    <source>
        <dbReference type="ARBA" id="ARBA00022679"/>
    </source>
</evidence>
<name>A0A927CT92_9BACL</name>
<evidence type="ECO:0000313" key="6">
    <source>
        <dbReference type="Proteomes" id="UP000632125"/>
    </source>
</evidence>
<feature type="domain" description="Methyltransferase type 11" evidence="4">
    <location>
        <begin position="92"/>
        <end position="190"/>
    </location>
</feature>
<dbReference type="EMBL" id="JACXIY010000037">
    <property type="protein sequence ID" value="MBD2871821.1"/>
    <property type="molecule type" value="Genomic_DNA"/>
</dbReference>
<keyword evidence="6" id="KW-1185">Reference proteome</keyword>
<evidence type="ECO:0000259" key="4">
    <source>
        <dbReference type="Pfam" id="PF08241"/>
    </source>
</evidence>
<dbReference type="GO" id="GO:0032259">
    <property type="term" value="P:methylation"/>
    <property type="evidence" value="ECO:0007669"/>
    <property type="project" value="UniProtKB-KW"/>
</dbReference>